<organism evidence="1 2">
    <name type="scientific">Cudoniella acicularis</name>
    <dbReference type="NCBI Taxonomy" id="354080"/>
    <lineage>
        <taxon>Eukaryota</taxon>
        <taxon>Fungi</taxon>
        <taxon>Dikarya</taxon>
        <taxon>Ascomycota</taxon>
        <taxon>Pezizomycotina</taxon>
        <taxon>Leotiomycetes</taxon>
        <taxon>Helotiales</taxon>
        <taxon>Tricladiaceae</taxon>
        <taxon>Cudoniella</taxon>
    </lineage>
</organism>
<gene>
    <name evidence="1" type="ORF">G7Y89_g13537</name>
</gene>
<dbReference type="EMBL" id="JAAMPI010001598">
    <property type="protein sequence ID" value="KAF4624632.1"/>
    <property type="molecule type" value="Genomic_DNA"/>
</dbReference>
<evidence type="ECO:0000313" key="2">
    <source>
        <dbReference type="Proteomes" id="UP000566819"/>
    </source>
</evidence>
<sequence>MPPVGLISQQYTFVHFSEEDRAQRCALCLRPDCSSCVSSPDSYLAHKECLDIRTNLPLSGKATCEEIWDIGVATKPWSISPMEETVFKPSKEELEILFPRLENSDTKNLVQKLLDLPDELFRMIMWQKADRSTLARITLVSQFKMDLIHKLKYKWPLPELDFTNPELRKLGFAFLGVYYQPFIKSLNPPADQSVIRLGVDYLGVRTAEILERYPATGRQQARNSTWYIIERFCRARAQFKIGPFLRIVSLGHEKVQMWNVMNPPQHGSYHSAGRHSISPRRTRCIDMRAVTGLTVFCDNRSIYGIYAHRADEMAVDAYRSLHPTCQHTVMWRYFPFQPKEVITRAWIRENSGFASGTILVIYTSRDRRCFFGACDEGDQTSYQVLCDAPLEHLLYDDPALGGAISWFGAAPKPSSLQTDPKDDGNDPEFHHTHASLMHVVQAEIYYDDYGASTGILFRYLDGSFESIGQRRVGLSTTKVTQVDLPLRIHFRAFEIETHDHRMLLCRRQCVEVQLSSGDSELLFREWQSQDMAGTVTWSFTLRKDIVYLS</sequence>
<dbReference type="AlphaFoldDB" id="A0A8H4R787"/>
<dbReference type="OrthoDB" id="3429704at2759"/>
<accession>A0A8H4R787</accession>
<evidence type="ECO:0000313" key="1">
    <source>
        <dbReference type="EMBL" id="KAF4624632.1"/>
    </source>
</evidence>
<comment type="caution">
    <text evidence="1">The sequence shown here is derived from an EMBL/GenBank/DDBJ whole genome shotgun (WGS) entry which is preliminary data.</text>
</comment>
<protein>
    <submittedName>
        <fullName evidence="1">Uncharacterized protein</fullName>
    </submittedName>
</protein>
<dbReference type="Proteomes" id="UP000566819">
    <property type="component" value="Unassembled WGS sequence"/>
</dbReference>
<name>A0A8H4R787_9HELO</name>
<proteinExistence type="predicted"/>
<keyword evidence="2" id="KW-1185">Reference proteome</keyword>
<reference evidence="1 2" key="1">
    <citation type="submission" date="2020-03" db="EMBL/GenBank/DDBJ databases">
        <title>Draft Genome Sequence of Cudoniella acicularis.</title>
        <authorList>
            <person name="Buettner E."/>
            <person name="Kellner H."/>
        </authorList>
    </citation>
    <scope>NUCLEOTIDE SEQUENCE [LARGE SCALE GENOMIC DNA]</scope>
    <source>
        <strain evidence="1 2">DSM 108380</strain>
    </source>
</reference>